<dbReference type="Gene3D" id="3.40.50.300">
    <property type="entry name" value="P-loop containing nucleotide triphosphate hydrolases"/>
    <property type="match status" value="2"/>
</dbReference>
<dbReference type="GO" id="GO:0016787">
    <property type="term" value="F:hydrolase activity"/>
    <property type="evidence" value="ECO:0007669"/>
    <property type="project" value="UniProtKB-KW"/>
</dbReference>
<dbReference type="InterPro" id="IPR001650">
    <property type="entry name" value="Helicase_C-like"/>
</dbReference>
<feature type="domain" description="Helicase C-terminal" evidence="11">
    <location>
        <begin position="630"/>
        <end position="822"/>
    </location>
</feature>
<keyword evidence="5" id="KW-0378">Hydrolase</keyword>
<dbReference type="InterPro" id="IPR048392">
    <property type="entry name" value="MTR4-like_stalk"/>
</dbReference>
<protein>
    <submittedName>
        <fullName evidence="12">NUC185 domain-domain-containing protein</fullName>
    </submittedName>
</protein>
<dbReference type="Proteomes" id="UP000193411">
    <property type="component" value="Unassembled WGS sequence"/>
</dbReference>
<dbReference type="Pfam" id="PF00271">
    <property type="entry name" value="Helicase_C"/>
    <property type="match status" value="1"/>
</dbReference>
<keyword evidence="7" id="KW-0067">ATP-binding</keyword>
<dbReference type="GO" id="GO:0005524">
    <property type="term" value="F:ATP binding"/>
    <property type="evidence" value="ECO:0007669"/>
    <property type="project" value="UniProtKB-KW"/>
</dbReference>
<evidence type="ECO:0000259" key="11">
    <source>
        <dbReference type="PROSITE" id="PS51194"/>
    </source>
</evidence>
<dbReference type="Pfam" id="PF08148">
    <property type="entry name" value="DSHCT"/>
    <property type="match status" value="1"/>
</dbReference>
<dbReference type="CDD" id="cd18795">
    <property type="entry name" value="SF2_C_Ski2"/>
    <property type="match status" value="1"/>
</dbReference>
<evidence type="ECO:0000256" key="8">
    <source>
        <dbReference type="ARBA" id="ARBA00022884"/>
    </source>
</evidence>
<dbReference type="PROSITE" id="PS51194">
    <property type="entry name" value="HELICASE_CTER"/>
    <property type="match status" value="1"/>
</dbReference>
<keyword evidence="6" id="KW-0347">Helicase</keyword>
<feature type="compositionally biased region" description="Gly residues" evidence="9">
    <location>
        <begin position="586"/>
        <end position="609"/>
    </location>
</feature>
<gene>
    <name evidence="12" type="ORF">BCR44DRAFT_52819</name>
</gene>
<dbReference type="Gene3D" id="1.20.1500.20">
    <property type="match status" value="1"/>
</dbReference>
<dbReference type="FunFam" id="3.40.50.300:FF:000987">
    <property type="entry name" value="DEAD/DEAH box RNA helicase"/>
    <property type="match status" value="1"/>
</dbReference>
<dbReference type="SMART" id="SM01142">
    <property type="entry name" value="DSHCT"/>
    <property type="match status" value="1"/>
</dbReference>
<accession>A0A1Y2HD80</accession>
<feature type="domain" description="Helicase ATP-binding" evidence="10">
    <location>
        <begin position="362"/>
        <end position="520"/>
    </location>
</feature>
<comment type="subcellular location">
    <subcellularLocation>
        <location evidence="1">Cytoplasm</location>
    </subcellularLocation>
</comment>
<reference evidence="12 13" key="1">
    <citation type="submission" date="2016-07" db="EMBL/GenBank/DDBJ databases">
        <title>Pervasive Adenine N6-methylation of Active Genes in Fungi.</title>
        <authorList>
            <consortium name="DOE Joint Genome Institute"/>
            <person name="Mondo S.J."/>
            <person name="Dannebaum R.O."/>
            <person name="Kuo R.C."/>
            <person name="Labutti K."/>
            <person name="Haridas S."/>
            <person name="Kuo A."/>
            <person name="Salamov A."/>
            <person name="Ahrendt S.R."/>
            <person name="Lipzen A."/>
            <person name="Sullivan W."/>
            <person name="Andreopoulos W.B."/>
            <person name="Clum A."/>
            <person name="Lindquist E."/>
            <person name="Daum C."/>
            <person name="Ramamoorthy G.K."/>
            <person name="Gryganskyi A."/>
            <person name="Culley D."/>
            <person name="Magnuson J.K."/>
            <person name="James T.Y."/>
            <person name="O'Malley M.A."/>
            <person name="Stajich J.E."/>
            <person name="Spatafora J.W."/>
            <person name="Visel A."/>
            <person name="Grigoriev I.V."/>
        </authorList>
    </citation>
    <scope>NUCLEOTIDE SEQUENCE [LARGE SCALE GENOMIC DNA]</scope>
    <source>
        <strain evidence="12 13">PL171</strain>
    </source>
</reference>
<dbReference type="EMBL" id="MCFL01000045">
    <property type="protein sequence ID" value="ORZ32547.1"/>
    <property type="molecule type" value="Genomic_DNA"/>
</dbReference>
<dbReference type="InterPro" id="IPR027417">
    <property type="entry name" value="P-loop_NTPase"/>
</dbReference>
<evidence type="ECO:0000256" key="7">
    <source>
        <dbReference type="ARBA" id="ARBA00022840"/>
    </source>
</evidence>
<evidence type="ECO:0000256" key="9">
    <source>
        <dbReference type="SAM" id="MobiDB-lite"/>
    </source>
</evidence>
<evidence type="ECO:0000256" key="3">
    <source>
        <dbReference type="ARBA" id="ARBA00022490"/>
    </source>
</evidence>
<keyword evidence="3" id="KW-0963">Cytoplasm</keyword>
<organism evidence="12 13">
    <name type="scientific">Catenaria anguillulae PL171</name>
    <dbReference type="NCBI Taxonomy" id="765915"/>
    <lineage>
        <taxon>Eukaryota</taxon>
        <taxon>Fungi</taxon>
        <taxon>Fungi incertae sedis</taxon>
        <taxon>Blastocladiomycota</taxon>
        <taxon>Blastocladiomycetes</taxon>
        <taxon>Blastocladiales</taxon>
        <taxon>Catenariaceae</taxon>
        <taxon>Catenaria</taxon>
    </lineage>
</organism>
<dbReference type="PANTHER" id="PTHR12131:SF1">
    <property type="entry name" value="ATP-DEPENDENT RNA HELICASE SUPV3L1, MITOCHONDRIAL-RELATED"/>
    <property type="match status" value="1"/>
</dbReference>
<comment type="caution">
    <text evidence="12">The sequence shown here is derived from an EMBL/GenBank/DDBJ whole genome shotgun (WGS) entry which is preliminary data.</text>
</comment>
<dbReference type="PANTHER" id="PTHR12131">
    <property type="entry name" value="ATP-DEPENDENT RNA AND DNA HELICASE"/>
    <property type="match status" value="1"/>
</dbReference>
<dbReference type="PIRSF" id="PIRSF005198">
    <property type="entry name" value="Antiviral_helicase_SKI2"/>
    <property type="match status" value="1"/>
</dbReference>
<evidence type="ECO:0000256" key="2">
    <source>
        <dbReference type="ARBA" id="ARBA00010140"/>
    </source>
</evidence>
<dbReference type="SMART" id="SM00487">
    <property type="entry name" value="DEXDc"/>
    <property type="match status" value="1"/>
</dbReference>
<dbReference type="FunFam" id="3.40.50.300:FF:000354">
    <property type="entry name" value="ATP-dependent RNA helicase SKI2"/>
    <property type="match status" value="1"/>
</dbReference>
<dbReference type="GO" id="GO:0003724">
    <property type="term" value="F:RNA helicase activity"/>
    <property type="evidence" value="ECO:0007669"/>
    <property type="project" value="InterPro"/>
</dbReference>
<keyword evidence="13" id="KW-1185">Reference proteome</keyword>
<proteinExistence type="inferred from homology"/>
<keyword evidence="4" id="KW-0547">Nucleotide-binding</keyword>
<dbReference type="GO" id="GO:0070478">
    <property type="term" value="P:nuclear-transcribed mRNA catabolic process, 3'-5' exonucleolytic nonsense-mediated decay"/>
    <property type="evidence" value="ECO:0007669"/>
    <property type="project" value="TreeGrafter"/>
</dbReference>
<dbReference type="GO" id="GO:0055087">
    <property type="term" value="C:Ski complex"/>
    <property type="evidence" value="ECO:0007669"/>
    <property type="project" value="TreeGrafter"/>
</dbReference>
<evidence type="ECO:0000313" key="12">
    <source>
        <dbReference type="EMBL" id="ORZ32547.1"/>
    </source>
</evidence>
<dbReference type="Pfam" id="PF21408">
    <property type="entry name" value="MTR4-like_stalk"/>
    <property type="match status" value="1"/>
</dbReference>
<dbReference type="InterPro" id="IPR012961">
    <property type="entry name" value="Ski2/MTR4_C"/>
</dbReference>
<evidence type="ECO:0000259" key="10">
    <source>
        <dbReference type="PROSITE" id="PS51192"/>
    </source>
</evidence>
<dbReference type="InterPro" id="IPR025696">
    <property type="entry name" value="Beta-barrel_MTR4"/>
</dbReference>
<evidence type="ECO:0000256" key="5">
    <source>
        <dbReference type="ARBA" id="ARBA00022801"/>
    </source>
</evidence>
<comment type="similarity">
    <text evidence="2">Belongs to the helicase family. SKI2 subfamily.</text>
</comment>
<keyword evidence="8" id="KW-0694">RNA-binding</keyword>
<name>A0A1Y2HD80_9FUNG</name>
<dbReference type="InterPro" id="IPR040801">
    <property type="entry name" value="Ski2_N"/>
</dbReference>
<dbReference type="InterPro" id="IPR050699">
    <property type="entry name" value="RNA-DNA_Helicase"/>
</dbReference>
<dbReference type="STRING" id="765915.A0A1Y2HD80"/>
<evidence type="ECO:0000256" key="1">
    <source>
        <dbReference type="ARBA" id="ARBA00004496"/>
    </source>
</evidence>
<dbReference type="Pfam" id="PF17911">
    <property type="entry name" value="Ski2_N"/>
    <property type="match status" value="1"/>
</dbReference>
<sequence length="1354" mass="148262">MTVSDQADATTAGSTPIADVTVNVRQHGLTGEFRIISTLSANDSSEVLTAQTVATTTNLPLGLGEDFLLPHDLRAELEAEFLTPPSNATGALPRSLLPHVQYHLETASKPILSSPERFYNLAPFPTTSTIAFARDPFTGKPTGAFREMNLDLETDVAGDATNSTSLKRDPAPASAYVRGKSTQVPFLPGGLDRDDVANSQAIHDVITDMLTDPPGLTRGLILVSGDEEGANGTGQESLDLVSLMTNAPDAAETAIFDQLQDEAEDQDAPGDEHAALVDSLPSAKDGPAPTESANEDADEVLAAVGEDDSASATALVSRTEIQDAQTEWAHLVTDPMHHFHTSVPHLAHAYPFELDTFQKQAVYHLERGDSVFVAAHTSAGKTVVAEYAIALARKHLTRAVYTSPIKALSNQKYRDFTSTFGENEVGIITGDVQINPEAGCLIMTTEILRSMLYKGADLVRDLEYVIIDEAHYLSDASRGVVWEEVIIMLPSHVQLILLSATVPNVREFADWIGRTKKKDIYVMSTTHRPVPLEHYLYVPSAKEYFRFVDSERRFIPDGIKKANDHILGIGNKTPEQLQQLKLNATGRGGGRGGAGGRGGRGGGRGGGNAPTGKIITHQRLDRTAWTTLVGVLHKKDLLPVTVFVFSRKACEEYADALISKDMLTAAEKSEVHVFIERSIARLRDEDRKLPQILRMREMLGRGIAVHHSGLLPLVKEMVEILFARGLVKVLFATETFAMGVNMPTRCVVFAHVRKHDGTSFRDLLPGEYTQMSGRAGRRGLDATGMVIIMCLDSPDTTTLHNMVLGPPTKLASQFRLTFNMILNLLRVETLKVEEMMKRSFSENVSQKMLPEAEREFIRLQQELQVLPPLQCLVCAKDLDSFYDACTELAQVSKEMSAIIVGHPVGAKALTQGRVVVVSSAHHRGAVGVVVSKQRSTTQLASAGVSVSVFVLTDKQQGAVVAASSNEGDKPKLTDDSLDAIPLTRLHIPDADRATGQIIRVGPTDIALVTPDTISVNPAALQHAGGYETGVTVRELRQYAATHDGKLREYDWGKIRDLEFQERATRKAQLMAKIKGYQSGHCPDLLAHFSRLHKERTIQSNLHNLRKQLTAENLELLPEYHQRMAVLEHLGFVDPRTRTVQLKGRVACEINTCDEVLLTELVLNNLFADLDVPETVAVLSVLIFQEKNDLDSEFAAALEKADVVQAEASTATAEADAADATTDGTEKETSLVERWPPRLIQALRQVRDTARRVMTIQAEFGIDGADPDLYLKTNLRYGLVEVVYEWARGLPFQQIMGLTNVLEGSIVRCIHRLEDTCREVRDAARLVGDGALYQKMDAAETAIKRDIVFCGSLYL</sequence>
<dbReference type="OrthoDB" id="64767at2759"/>
<dbReference type="InterPro" id="IPR016438">
    <property type="entry name" value="SKI2-like"/>
</dbReference>
<dbReference type="SMART" id="SM00490">
    <property type="entry name" value="HELICc"/>
    <property type="match status" value="1"/>
</dbReference>
<dbReference type="InterPro" id="IPR014001">
    <property type="entry name" value="Helicase_ATP-bd"/>
</dbReference>
<dbReference type="Pfam" id="PF00270">
    <property type="entry name" value="DEAD"/>
    <property type="match status" value="1"/>
</dbReference>
<feature type="region of interest" description="Disordered" evidence="9">
    <location>
        <begin position="584"/>
        <end position="613"/>
    </location>
</feature>
<dbReference type="SUPFAM" id="SSF52540">
    <property type="entry name" value="P-loop containing nucleoside triphosphate hydrolases"/>
    <property type="match status" value="1"/>
</dbReference>
<dbReference type="Pfam" id="PF13234">
    <property type="entry name" value="MTR4_beta-barrel"/>
    <property type="match status" value="1"/>
</dbReference>
<evidence type="ECO:0000313" key="13">
    <source>
        <dbReference type="Proteomes" id="UP000193411"/>
    </source>
</evidence>
<dbReference type="PROSITE" id="PS51192">
    <property type="entry name" value="HELICASE_ATP_BIND_1"/>
    <property type="match status" value="1"/>
</dbReference>
<dbReference type="GO" id="GO:0003723">
    <property type="term" value="F:RNA binding"/>
    <property type="evidence" value="ECO:0007669"/>
    <property type="project" value="UniProtKB-KW"/>
</dbReference>
<dbReference type="Gene3D" id="1.10.3380.30">
    <property type="match status" value="1"/>
</dbReference>
<dbReference type="InterPro" id="IPR011545">
    <property type="entry name" value="DEAD/DEAH_box_helicase_dom"/>
</dbReference>
<evidence type="ECO:0000256" key="4">
    <source>
        <dbReference type="ARBA" id="ARBA00022741"/>
    </source>
</evidence>
<evidence type="ECO:0000256" key="6">
    <source>
        <dbReference type="ARBA" id="ARBA00022806"/>
    </source>
</evidence>